<dbReference type="GO" id="GO:0005737">
    <property type="term" value="C:cytoplasm"/>
    <property type="evidence" value="ECO:0007669"/>
    <property type="project" value="UniProtKB-SubCell"/>
</dbReference>
<dbReference type="Gene3D" id="1.10.3130.10">
    <property type="entry name" value="serine acetyltransferase, domain 1"/>
    <property type="match status" value="1"/>
</dbReference>
<dbReference type="OrthoDB" id="10940at2157"/>
<dbReference type="InterPro" id="IPR053376">
    <property type="entry name" value="Serine_acetyltransferase"/>
</dbReference>
<dbReference type="CDD" id="cd03354">
    <property type="entry name" value="LbH_SAT"/>
    <property type="match status" value="1"/>
</dbReference>
<dbReference type="GO" id="GO:0006535">
    <property type="term" value="P:cysteine biosynthetic process from serine"/>
    <property type="evidence" value="ECO:0007669"/>
    <property type="project" value="InterPro"/>
</dbReference>
<gene>
    <name evidence="14" type="primary">cysE</name>
    <name evidence="14" type="ORF">HZS55_17650</name>
</gene>
<dbReference type="InterPro" id="IPR045304">
    <property type="entry name" value="LbH_SAT"/>
</dbReference>
<evidence type="ECO:0000256" key="6">
    <source>
        <dbReference type="ARBA" id="ARBA00022490"/>
    </source>
</evidence>
<dbReference type="InterPro" id="IPR005881">
    <property type="entry name" value="Ser_O-AcTrfase"/>
</dbReference>
<evidence type="ECO:0000313" key="15">
    <source>
        <dbReference type="Proteomes" id="UP000509667"/>
    </source>
</evidence>
<dbReference type="GO" id="GO:0009001">
    <property type="term" value="F:serine O-acetyltransferase activity"/>
    <property type="evidence" value="ECO:0007669"/>
    <property type="project" value="UniProtKB-EC"/>
</dbReference>
<organism evidence="14 15">
    <name type="scientific">Halosimplex rubrum</name>
    <dbReference type="NCBI Taxonomy" id="869889"/>
    <lineage>
        <taxon>Archaea</taxon>
        <taxon>Methanobacteriati</taxon>
        <taxon>Methanobacteriota</taxon>
        <taxon>Stenosarchaea group</taxon>
        <taxon>Halobacteria</taxon>
        <taxon>Halobacteriales</taxon>
        <taxon>Haloarculaceae</taxon>
        <taxon>Halosimplex</taxon>
    </lineage>
</organism>
<accession>A0A7D5P228</accession>
<evidence type="ECO:0000313" key="14">
    <source>
        <dbReference type="EMBL" id="QLH79006.1"/>
    </source>
</evidence>
<keyword evidence="11 14" id="KW-0012">Acyltransferase</keyword>
<dbReference type="InterPro" id="IPR042122">
    <property type="entry name" value="Ser_AcTrfase_N_sf"/>
</dbReference>
<evidence type="ECO:0000256" key="9">
    <source>
        <dbReference type="ARBA" id="ARBA00022737"/>
    </source>
</evidence>
<dbReference type="EC" id="2.3.1.30" evidence="4"/>
<evidence type="ECO:0000256" key="8">
    <source>
        <dbReference type="ARBA" id="ARBA00022679"/>
    </source>
</evidence>
<dbReference type="FunFam" id="1.10.3130.10:FF:000003">
    <property type="entry name" value="Serine acetyltransferase"/>
    <property type="match status" value="1"/>
</dbReference>
<evidence type="ECO:0000256" key="10">
    <source>
        <dbReference type="ARBA" id="ARBA00023192"/>
    </source>
</evidence>
<dbReference type="FunFam" id="2.160.10.10:FF:000007">
    <property type="entry name" value="Serine acetyltransferase"/>
    <property type="match status" value="1"/>
</dbReference>
<dbReference type="Proteomes" id="UP000509667">
    <property type="component" value="Chromosome"/>
</dbReference>
<dbReference type="Gene3D" id="2.160.10.10">
    <property type="entry name" value="Hexapeptide repeat proteins"/>
    <property type="match status" value="1"/>
</dbReference>
<comment type="pathway">
    <text evidence="2">Amino-acid biosynthesis; L-cysteine biosynthesis; L-cysteine from L-serine: step 1/2.</text>
</comment>
<dbReference type="PROSITE" id="PS00101">
    <property type="entry name" value="HEXAPEP_TRANSFERASES"/>
    <property type="match status" value="1"/>
</dbReference>
<reference evidence="14 15" key="1">
    <citation type="submission" date="2020-07" db="EMBL/GenBank/DDBJ databases">
        <title>Halosimplex pelagicum sp. nov. and Halosimplex rubrum sp. nov., isolated from salted brown alga Laminaria, and emended description of the genus Halosimplex.</title>
        <authorList>
            <person name="Cui H."/>
        </authorList>
    </citation>
    <scope>NUCLEOTIDE SEQUENCE [LARGE SCALE GENOMIC DNA]</scope>
    <source>
        <strain evidence="14 15">R27</strain>
    </source>
</reference>
<evidence type="ECO:0000256" key="7">
    <source>
        <dbReference type="ARBA" id="ARBA00022605"/>
    </source>
</evidence>
<keyword evidence="10" id="KW-0198">Cysteine biosynthesis</keyword>
<evidence type="ECO:0000256" key="11">
    <source>
        <dbReference type="ARBA" id="ARBA00023315"/>
    </source>
</evidence>
<evidence type="ECO:0000256" key="5">
    <source>
        <dbReference type="ARBA" id="ARBA00018522"/>
    </source>
</evidence>
<evidence type="ECO:0000256" key="1">
    <source>
        <dbReference type="ARBA" id="ARBA00004496"/>
    </source>
</evidence>
<dbReference type="Pfam" id="PF00132">
    <property type="entry name" value="Hexapep"/>
    <property type="match status" value="1"/>
</dbReference>
<feature type="compositionally biased region" description="Acidic residues" evidence="13">
    <location>
        <begin position="201"/>
        <end position="213"/>
    </location>
</feature>
<evidence type="ECO:0000256" key="12">
    <source>
        <dbReference type="ARBA" id="ARBA00049486"/>
    </source>
</evidence>
<keyword evidence="9" id="KW-0677">Repeat</keyword>
<dbReference type="SUPFAM" id="SSF51161">
    <property type="entry name" value="Trimeric LpxA-like enzymes"/>
    <property type="match status" value="1"/>
</dbReference>
<keyword evidence="15" id="KW-1185">Reference proteome</keyword>
<dbReference type="AlphaFoldDB" id="A0A7D5P228"/>
<evidence type="ECO:0000256" key="4">
    <source>
        <dbReference type="ARBA" id="ARBA00013266"/>
    </source>
</evidence>
<dbReference type="PANTHER" id="PTHR42811">
    <property type="entry name" value="SERINE ACETYLTRANSFERASE"/>
    <property type="match status" value="1"/>
</dbReference>
<dbReference type="KEGG" id="hrr:HZS55_17650"/>
<evidence type="ECO:0000256" key="3">
    <source>
        <dbReference type="ARBA" id="ARBA00007274"/>
    </source>
</evidence>
<proteinExistence type="inferred from homology"/>
<dbReference type="NCBIfam" id="TIGR01172">
    <property type="entry name" value="cysE"/>
    <property type="match status" value="1"/>
</dbReference>
<evidence type="ECO:0000256" key="2">
    <source>
        <dbReference type="ARBA" id="ARBA00004876"/>
    </source>
</evidence>
<feature type="region of interest" description="Disordered" evidence="13">
    <location>
        <begin position="155"/>
        <end position="230"/>
    </location>
</feature>
<dbReference type="InterPro" id="IPR001451">
    <property type="entry name" value="Hexapep"/>
</dbReference>
<dbReference type="EMBL" id="CP058910">
    <property type="protein sequence ID" value="QLH79006.1"/>
    <property type="molecule type" value="Genomic_DNA"/>
</dbReference>
<feature type="compositionally biased region" description="Acidic residues" evidence="13">
    <location>
        <begin position="167"/>
        <end position="181"/>
    </location>
</feature>
<keyword evidence="7" id="KW-0028">Amino-acid biosynthesis</keyword>
<feature type="compositionally biased region" description="Low complexity" evidence="13">
    <location>
        <begin position="189"/>
        <end position="200"/>
    </location>
</feature>
<keyword evidence="8 14" id="KW-0808">Transferase</keyword>
<comment type="catalytic activity">
    <reaction evidence="12">
        <text>L-serine + acetyl-CoA = O-acetyl-L-serine + CoA</text>
        <dbReference type="Rhea" id="RHEA:24560"/>
        <dbReference type="ChEBI" id="CHEBI:33384"/>
        <dbReference type="ChEBI" id="CHEBI:57287"/>
        <dbReference type="ChEBI" id="CHEBI:57288"/>
        <dbReference type="ChEBI" id="CHEBI:58340"/>
        <dbReference type="EC" id="2.3.1.30"/>
    </reaction>
</comment>
<evidence type="ECO:0000256" key="13">
    <source>
        <dbReference type="SAM" id="MobiDB-lite"/>
    </source>
</evidence>
<keyword evidence="6" id="KW-0963">Cytoplasm</keyword>
<protein>
    <recommendedName>
        <fullName evidence="5">Serine acetyltransferase</fullName>
        <ecNumber evidence="4">2.3.1.30</ecNumber>
    </recommendedName>
</protein>
<dbReference type="InterPro" id="IPR018357">
    <property type="entry name" value="Hexapep_transf_CS"/>
</dbReference>
<sequence>MFDRLREDVRTARETDPAAKSSAEVLLYAGLHAVWAYRLAHWLWTRDSHFAARLVSQFTRFLTGVEIHPGADLGRRVFVDHGMGVVIGETAEVGDDVAMYHGVTLGGDDPRPVKRHPTVGDRVTLGANATLVGDITIGDDASVGAGAVVVDDVPPGATVVGNPAEVVDGDETEAAETADSVDEGREPEPVATDVDASATADDADGDANDDDEAAATPPEPPACCGAAGAS</sequence>
<comment type="subcellular location">
    <subcellularLocation>
        <location evidence="1">Cytoplasm</location>
    </subcellularLocation>
</comment>
<comment type="similarity">
    <text evidence="3">Belongs to the transferase hexapeptide repeat family.</text>
</comment>
<name>A0A7D5P228_9EURY</name>
<dbReference type="NCBIfam" id="NF041874">
    <property type="entry name" value="EPS_EpsC"/>
    <property type="match status" value="1"/>
</dbReference>
<dbReference type="InterPro" id="IPR011004">
    <property type="entry name" value="Trimer_LpxA-like_sf"/>
</dbReference>